<evidence type="ECO:0000256" key="3">
    <source>
        <dbReference type="SAM" id="MobiDB-lite"/>
    </source>
</evidence>
<dbReference type="Pfam" id="PF25372">
    <property type="entry name" value="DUF7885"/>
    <property type="match status" value="2"/>
</dbReference>
<dbReference type="PANTHER" id="PTHR13318">
    <property type="entry name" value="PARTNER OF PAIRED, ISOFORM B-RELATED"/>
    <property type="match status" value="1"/>
</dbReference>
<dbReference type="Pfam" id="PF13516">
    <property type="entry name" value="LRR_6"/>
    <property type="match status" value="1"/>
</dbReference>
<feature type="domain" description="F-box" evidence="4">
    <location>
        <begin position="254"/>
        <end position="300"/>
    </location>
</feature>
<keyword evidence="2" id="KW-0833">Ubl conjugation pathway</keyword>
<proteinExistence type="predicted"/>
<evidence type="ECO:0000256" key="2">
    <source>
        <dbReference type="ARBA" id="ARBA00022786"/>
    </source>
</evidence>
<dbReference type="InterPro" id="IPR036047">
    <property type="entry name" value="F-box-like_dom_sf"/>
</dbReference>
<dbReference type="InterPro" id="IPR001611">
    <property type="entry name" value="Leu-rich_rpt"/>
</dbReference>
<evidence type="ECO:0000259" key="4">
    <source>
        <dbReference type="PROSITE" id="PS50181"/>
    </source>
</evidence>
<accession>A0ABQ7SGQ1</accession>
<dbReference type="SUPFAM" id="SSF52047">
    <property type="entry name" value="RNI-like"/>
    <property type="match status" value="2"/>
</dbReference>
<dbReference type="PROSITE" id="PS50181">
    <property type="entry name" value="FBOX"/>
    <property type="match status" value="1"/>
</dbReference>
<feature type="compositionally biased region" description="Basic and acidic residues" evidence="3">
    <location>
        <begin position="847"/>
        <end position="868"/>
    </location>
</feature>
<dbReference type="SUPFAM" id="SSF81383">
    <property type="entry name" value="F-box domain"/>
    <property type="match status" value="1"/>
</dbReference>
<dbReference type="EMBL" id="JAIPUX010005290">
    <property type="protein sequence ID" value="KAH0616477.1"/>
    <property type="molecule type" value="Genomic_DNA"/>
</dbReference>
<dbReference type="InterPro" id="IPR032675">
    <property type="entry name" value="LRR_dom_sf"/>
</dbReference>
<gene>
    <name evidence="5" type="ORF">JD844_027599</name>
</gene>
<name>A0ABQ7SGQ1_PHRPL</name>
<feature type="compositionally biased region" description="Polar residues" evidence="3">
    <location>
        <begin position="869"/>
        <end position="881"/>
    </location>
</feature>
<dbReference type="Proteomes" id="UP000826234">
    <property type="component" value="Unassembled WGS sequence"/>
</dbReference>
<dbReference type="InterPro" id="IPR057207">
    <property type="entry name" value="FBXL15_LRR"/>
</dbReference>
<dbReference type="InterPro" id="IPR006553">
    <property type="entry name" value="Leu-rich_rpt_Cys-con_subtyp"/>
</dbReference>
<dbReference type="SUPFAM" id="SSF47391">
    <property type="entry name" value="Dimerization-anchoring domain of cAMP-dependent PK regulatory subunit"/>
    <property type="match status" value="1"/>
</dbReference>
<evidence type="ECO:0000313" key="5">
    <source>
        <dbReference type="EMBL" id="KAH0616477.1"/>
    </source>
</evidence>
<evidence type="ECO:0000313" key="6">
    <source>
        <dbReference type="Proteomes" id="UP000826234"/>
    </source>
</evidence>
<dbReference type="Pfam" id="PF12937">
    <property type="entry name" value="F-box-like"/>
    <property type="match status" value="1"/>
</dbReference>
<dbReference type="Gene3D" id="3.80.10.10">
    <property type="entry name" value="Ribonuclease Inhibitor"/>
    <property type="match status" value="3"/>
</dbReference>
<comment type="caution">
    <text evidence="5">The sequence shown here is derived from an EMBL/GenBank/DDBJ whole genome shotgun (WGS) entry which is preliminary data.</text>
</comment>
<protein>
    <recommendedName>
        <fullName evidence="4">F-box domain-containing protein</fullName>
    </recommendedName>
</protein>
<reference evidence="5 6" key="1">
    <citation type="journal article" date="2022" name="Gigascience">
        <title>A chromosome-level genome assembly and annotation of the desert horned lizard, Phrynosoma platyrhinos, provides insight into chromosomal rearrangements among reptiles.</title>
        <authorList>
            <person name="Koochekian N."/>
            <person name="Ascanio A."/>
            <person name="Farleigh K."/>
            <person name="Card D.C."/>
            <person name="Schield D.R."/>
            <person name="Castoe T.A."/>
            <person name="Jezkova T."/>
        </authorList>
    </citation>
    <scope>NUCLEOTIDE SEQUENCE [LARGE SCALE GENOMIC DNA]</scope>
    <source>
        <strain evidence="5">NK-2021</strain>
    </source>
</reference>
<dbReference type="InterPro" id="IPR001810">
    <property type="entry name" value="F-box_dom"/>
</dbReference>
<feature type="compositionally biased region" description="Polar residues" evidence="3">
    <location>
        <begin position="820"/>
        <end position="829"/>
    </location>
</feature>
<organism evidence="5 6">
    <name type="scientific">Phrynosoma platyrhinos</name>
    <name type="common">Desert horned lizard</name>
    <dbReference type="NCBI Taxonomy" id="52577"/>
    <lineage>
        <taxon>Eukaryota</taxon>
        <taxon>Metazoa</taxon>
        <taxon>Chordata</taxon>
        <taxon>Craniata</taxon>
        <taxon>Vertebrata</taxon>
        <taxon>Euteleostomi</taxon>
        <taxon>Lepidosauria</taxon>
        <taxon>Squamata</taxon>
        <taxon>Bifurcata</taxon>
        <taxon>Unidentata</taxon>
        <taxon>Episquamata</taxon>
        <taxon>Toxicofera</taxon>
        <taxon>Iguania</taxon>
        <taxon>Phrynosomatidae</taxon>
        <taxon>Phrynosomatinae</taxon>
        <taxon>Phrynosoma</taxon>
    </lineage>
</organism>
<sequence>MATFQSVDPELRVYFKKHSIPDIYEALLCGLLIMCPDDPLRFLEEKIKEIMEKGLYNILWNMCIDPDLSLRLKVISETYLHTLLGLDDDQLMTTELCDKAWDFYSTNLKRMCFDAWIKYCTMRRIGKQILQRKLSFAKHVYEFRLLKSVLARWNTWVQVRKKDHEQAAKRIGKVFAFSLQKIILKAWKKETSSRRRAKINMEHVERDIEDFVFDDEPERRHAVEPERRQFEKRTTSRYISDDHHVPVLHIRTGKDHLTKMPGRVLAEIFRHLTVIDLSRCAQVNRTWKAMTQTGAVWSNINFSAVKDIVKDNIAGNILMKWSTNVVRLNLRGCSTLHWLTFKSIGQCSNLQELNVSECQGLNDELMRLVSEGCPALLYLNLSHTDITNGTLRLLPRGFPNLQYLSLAYCRKFTDKGLQYLGSGRGCHKLVYLDISGCLQITVEGFRNIANSCSGIQYLTIHEMPTLTDRCVQALAEKCKQIVSVEFNESPHVSDTGFKALAECKLVKMKIEGSNRVTDQGFRVVSKFWPQMKHICVADCQKITDVALKLIAPLDHIIILNLSHCIRISDAGIKSFVDGSSGSRIRELILSNCSYVTDSAVLKIAQRCPNLIYLNLCHCRAVTDAGIETLILISSLAYINISGIDITDQALDTLGKLWKMKEITMSECKHISDTGIKRFCFDVRRLDYIDFSFCHHLSNHSLKNLTLNCRKLTSLSMAGCCKINDVGIQFVAACCTFLHYLDISGCINITDKGLKFLWKGCQQLRILKMLYCKGITRQTVLKYAPKLQKYEYNDDDPPLWFSYDSNSDTATVKKPKKRRQSTASPQQSVAPSPEEKPLESVGSSKLEPIGEKISSEVSKGEHPIEKSDEQVISSTVDTPGEN</sequence>
<keyword evidence="1" id="KW-0433">Leucine-rich repeat</keyword>
<evidence type="ECO:0000256" key="1">
    <source>
        <dbReference type="ARBA" id="ARBA00022614"/>
    </source>
</evidence>
<dbReference type="CDD" id="cd22977">
    <property type="entry name" value="DD_FBXL13"/>
    <property type="match status" value="1"/>
</dbReference>
<feature type="region of interest" description="Disordered" evidence="3">
    <location>
        <begin position="807"/>
        <end position="881"/>
    </location>
</feature>
<dbReference type="SMART" id="SM00367">
    <property type="entry name" value="LRR_CC"/>
    <property type="match status" value="15"/>
</dbReference>
<keyword evidence="6" id="KW-1185">Reference proteome</keyword>